<organism evidence="1">
    <name type="scientific">Physcomitrium patens</name>
    <name type="common">Spreading-leaved earth moss</name>
    <name type="synonym">Physcomitrella patens</name>
    <dbReference type="NCBI Taxonomy" id="3218"/>
    <lineage>
        <taxon>Eukaryota</taxon>
        <taxon>Viridiplantae</taxon>
        <taxon>Streptophyta</taxon>
        <taxon>Embryophyta</taxon>
        <taxon>Bryophyta</taxon>
        <taxon>Bryophytina</taxon>
        <taxon>Bryopsida</taxon>
        <taxon>Funariidae</taxon>
        <taxon>Funariales</taxon>
        <taxon>Funariaceae</taxon>
        <taxon>Physcomitrium</taxon>
    </lineage>
</organism>
<keyword evidence="3" id="KW-1185">Reference proteome</keyword>
<gene>
    <name evidence="1" type="ORF">PHYPA_030494</name>
</gene>
<dbReference type="EnsemblPlants" id="Pp3c26_10957V3.1">
    <property type="protein sequence ID" value="PAC:32918760.CDS.1"/>
    <property type="gene ID" value="Pp3c26_10957"/>
</dbReference>
<reference evidence="1 3" key="1">
    <citation type="journal article" date="2008" name="Science">
        <title>The Physcomitrella genome reveals evolutionary insights into the conquest of land by plants.</title>
        <authorList>
            <person name="Rensing S."/>
            <person name="Lang D."/>
            <person name="Zimmer A."/>
            <person name="Terry A."/>
            <person name="Salamov A."/>
            <person name="Shapiro H."/>
            <person name="Nishiyama T."/>
            <person name="Perroud P.-F."/>
            <person name="Lindquist E."/>
            <person name="Kamisugi Y."/>
            <person name="Tanahashi T."/>
            <person name="Sakakibara K."/>
            <person name="Fujita T."/>
            <person name="Oishi K."/>
            <person name="Shin-I T."/>
            <person name="Kuroki Y."/>
            <person name="Toyoda A."/>
            <person name="Suzuki Y."/>
            <person name="Hashimoto A."/>
            <person name="Yamaguchi K."/>
            <person name="Sugano A."/>
            <person name="Kohara Y."/>
            <person name="Fujiyama A."/>
            <person name="Anterola A."/>
            <person name="Aoki S."/>
            <person name="Ashton N."/>
            <person name="Barbazuk W.B."/>
            <person name="Barker E."/>
            <person name="Bennetzen J."/>
            <person name="Bezanilla M."/>
            <person name="Blankenship R."/>
            <person name="Cho S.H."/>
            <person name="Dutcher S."/>
            <person name="Estelle M."/>
            <person name="Fawcett J.A."/>
            <person name="Gundlach H."/>
            <person name="Hanada K."/>
            <person name="Heyl A."/>
            <person name="Hicks K.A."/>
            <person name="Hugh J."/>
            <person name="Lohr M."/>
            <person name="Mayer K."/>
            <person name="Melkozernov A."/>
            <person name="Murata T."/>
            <person name="Nelson D."/>
            <person name="Pils B."/>
            <person name="Prigge M."/>
            <person name="Reiss B."/>
            <person name="Renner T."/>
            <person name="Rombauts S."/>
            <person name="Rushton P."/>
            <person name="Sanderfoot A."/>
            <person name="Schween G."/>
            <person name="Shiu S.-H."/>
            <person name="Stueber K."/>
            <person name="Theodoulou F.L."/>
            <person name="Tu H."/>
            <person name="Van de Peer Y."/>
            <person name="Verrier P.J."/>
            <person name="Waters E."/>
            <person name="Wood A."/>
            <person name="Yang L."/>
            <person name="Cove D."/>
            <person name="Cuming A."/>
            <person name="Hasebe M."/>
            <person name="Lucas S."/>
            <person name="Mishler D.B."/>
            <person name="Reski R."/>
            <person name="Grigoriev I."/>
            <person name="Quatrano R.S."/>
            <person name="Boore J.L."/>
        </authorList>
    </citation>
    <scope>NUCLEOTIDE SEQUENCE [LARGE SCALE GENOMIC DNA]</scope>
    <source>
        <strain evidence="2 3">cv. Gransden 2004</strain>
    </source>
</reference>
<reference evidence="1 3" key="2">
    <citation type="journal article" date="2018" name="Plant J.">
        <title>The Physcomitrella patens chromosome-scale assembly reveals moss genome structure and evolution.</title>
        <authorList>
            <person name="Lang D."/>
            <person name="Ullrich K.K."/>
            <person name="Murat F."/>
            <person name="Fuchs J."/>
            <person name="Jenkins J."/>
            <person name="Haas F.B."/>
            <person name="Piednoel M."/>
            <person name="Gundlach H."/>
            <person name="Van Bel M."/>
            <person name="Meyberg R."/>
            <person name="Vives C."/>
            <person name="Morata J."/>
            <person name="Symeonidi A."/>
            <person name="Hiss M."/>
            <person name="Muchero W."/>
            <person name="Kamisugi Y."/>
            <person name="Saleh O."/>
            <person name="Blanc G."/>
            <person name="Decker E.L."/>
            <person name="van Gessel N."/>
            <person name="Grimwood J."/>
            <person name="Hayes R.D."/>
            <person name="Graham S.W."/>
            <person name="Gunter L.E."/>
            <person name="McDaniel S.F."/>
            <person name="Hoernstein S.N.W."/>
            <person name="Larsson A."/>
            <person name="Li F.W."/>
            <person name="Perroud P.F."/>
            <person name="Phillips J."/>
            <person name="Ranjan P."/>
            <person name="Rokshar D.S."/>
            <person name="Rothfels C.J."/>
            <person name="Schneider L."/>
            <person name="Shu S."/>
            <person name="Stevenson D.W."/>
            <person name="Thummler F."/>
            <person name="Tillich M."/>
            <person name="Villarreal Aguilar J.C."/>
            <person name="Widiez T."/>
            <person name="Wong G.K."/>
            <person name="Wymore A."/>
            <person name="Zhang Y."/>
            <person name="Zimmer A.D."/>
            <person name="Quatrano R.S."/>
            <person name="Mayer K.F.X."/>
            <person name="Goodstein D."/>
            <person name="Casacuberta J.M."/>
            <person name="Vandepoele K."/>
            <person name="Reski R."/>
            <person name="Cuming A.C."/>
            <person name="Tuskan G.A."/>
            <person name="Maumus F."/>
            <person name="Salse J."/>
            <person name="Schmutz J."/>
            <person name="Rensing S.A."/>
        </authorList>
    </citation>
    <scope>NUCLEOTIDE SEQUENCE [LARGE SCALE GENOMIC DNA]</scope>
    <source>
        <strain evidence="2 3">cv. Gransden 2004</strain>
    </source>
</reference>
<evidence type="ECO:0000313" key="2">
    <source>
        <dbReference type="EnsemblPlants" id="PAC:32918760.CDS.1"/>
    </source>
</evidence>
<dbReference type="AlphaFoldDB" id="A0A2K1ICK4"/>
<dbReference type="Proteomes" id="UP000006727">
    <property type="component" value="Chromosome 26"/>
</dbReference>
<evidence type="ECO:0000313" key="3">
    <source>
        <dbReference type="Proteomes" id="UP000006727"/>
    </source>
</evidence>
<name>A0A2K1ICK4_PHYPA</name>
<accession>A0A2K1ICK4</accession>
<sequence length="85" mass="9467">MCPIETETFPRGESAVQVVQWSTRWQASVANSSGIVVDSQCTRMGLIPMCNSPHKTMGMHHQPEPPIAEISKSLRGLHLHRPHKP</sequence>
<dbReference type="Gramene" id="Pp3c26_10957V3.1">
    <property type="protein sequence ID" value="PAC:32918760.CDS.1"/>
    <property type="gene ID" value="Pp3c26_10957"/>
</dbReference>
<evidence type="ECO:0000313" key="1">
    <source>
        <dbReference type="EMBL" id="PNR27013.1"/>
    </source>
</evidence>
<dbReference type="EMBL" id="ABEU02000026">
    <property type="protein sequence ID" value="PNR27013.1"/>
    <property type="molecule type" value="Genomic_DNA"/>
</dbReference>
<reference evidence="2" key="3">
    <citation type="submission" date="2020-12" db="UniProtKB">
        <authorList>
            <consortium name="EnsemblPlants"/>
        </authorList>
    </citation>
    <scope>IDENTIFICATION</scope>
</reference>
<dbReference type="InParanoid" id="A0A2K1ICK4"/>
<protein>
    <submittedName>
        <fullName evidence="1 2">Uncharacterized protein</fullName>
    </submittedName>
</protein>
<proteinExistence type="predicted"/>